<keyword evidence="3" id="KW-1185">Reference proteome</keyword>
<dbReference type="InterPro" id="IPR036397">
    <property type="entry name" value="RNaseH_sf"/>
</dbReference>
<gene>
    <name evidence="2" type="primary">Necator_chrI.g2258</name>
    <name evidence="2" type="ORF">RB195_006131</name>
</gene>
<evidence type="ECO:0000313" key="2">
    <source>
        <dbReference type="EMBL" id="KAK6728883.1"/>
    </source>
</evidence>
<dbReference type="PROSITE" id="PS50994">
    <property type="entry name" value="INTEGRASE"/>
    <property type="match status" value="1"/>
</dbReference>
<dbReference type="InterPro" id="IPR001584">
    <property type="entry name" value="Integrase_cat-core"/>
</dbReference>
<dbReference type="Proteomes" id="UP001303046">
    <property type="component" value="Unassembled WGS sequence"/>
</dbReference>
<name>A0ABR1BUX0_NECAM</name>
<dbReference type="InterPro" id="IPR012337">
    <property type="entry name" value="RNaseH-like_sf"/>
</dbReference>
<dbReference type="Gene3D" id="3.30.420.10">
    <property type="entry name" value="Ribonuclease H-like superfamily/Ribonuclease H"/>
    <property type="match status" value="1"/>
</dbReference>
<sequence length="130" mass="15008">MLHLDIACDFSTAAFLRLLRRFFGLRGIPRTITNDNAPTFTMGETILSEECVKDLQQDPALSRELSNREIDWRHITPYIPWKEGFYERLIKSIKHSLYKTVGKAVLSFDELSTILIEIEAHTTNNRLPGE</sequence>
<comment type="caution">
    <text evidence="2">The sequence shown here is derived from an EMBL/GenBank/DDBJ whole genome shotgun (WGS) entry which is preliminary data.</text>
</comment>
<organism evidence="2 3">
    <name type="scientific">Necator americanus</name>
    <name type="common">Human hookworm</name>
    <dbReference type="NCBI Taxonomy" id="51031"/>
    <lineage>
        <taxon>Eukaryota</taxon>
        <taxon>Metazoa</taxon>
        <taxon>Ecdysozoa</taxon>
        <taxon>Nematoda</taxon>
        <taxon>Chromadorea</taxon>
        <taxon>Rhabditida</taxon>
        <taxon>Rhabditina</taxon>
        <taxon>Rhabditomorpha</taxon>
        <taxon>Strongyloidea</taxon>
        <taxon>Ancylostomatidae</taxon>
        <taxon>Bunostominae</taxon>
        <taxon>Necator</taxon>
    </lineage>
</organism>
<protein>
    <recommendedName>
        <fullName evidence="1">Integrase catalytic domain-containing protein</fullName>
    </recommendedName>
</protein>
<feature type="domain" description="Integrase catalytic" evidence="1">
    <location>
        <begin position="1"/>
        <end position="130"/>
    </location>
</feature>
<evidence type="ECO:0000259" key="1">
    <source>
        <dbReference type="PROSITE" id="PS50994"/>
    </source>
</evidence>
<evidence type="ECO:0000313" key="3">
    <source>
        <dbReference type="Proteomes" id="UP001303046"/>
    </source>
</evidence>
<reference evidence="2 3" key="1">
    <citation type="submission" date="2023-08" db="EMBL/GenBank/DDBJ databases">
        <title>A Necator americanus chromosomal reference genome.</title>
        <authorList>
            <person name="Ilik V."/>
            <person name="Petrzelkova K.J."/>
            <person name="Pardy F."/>
            <person name="Fuh T."/>
            <person name="Niatou-Singa F.S."/>
            <person name="Gouil Q."/>
            <person name="Baker L."/>
            <person name="Ritchie M.E."/>
            <person name="Jex A.R."/>
            <person name="Gazzola D."/>
            <person name="Li H."/>
            <person name="Toshio Fujiwara R."/>
            <person name="Zhan B."/>
            <person name="Aroian R.V."/>
            <person name="Pafco B."/>
            <person name="Schwarz E.M."/>
        </authorList>
    </citation>
    <scope>NUCLEOTIDE SEQUENCE [LARGE SCALE GENOMIC DNA]</scope>
    <source>
        <strain evidence="2 3">Aroian</strain>
        <tissue evidence="2">Whole animal</tissue>
    </source>
</reference>
<proteinExistence type="predicted"/>
<accession>A0ABR1BUX0</accession>
<dbReference type="EMBL" id="JAVFWL010000001">
    <property type="protein sequence ID" value="KAK6728883.1"/>
    <property type="molecule type" value="Genomic_DNA"/>
</dbReference>
<dbReference type="SUPFAM" id="SSF53098">
    <property type="entry name" value="Ribonuclease H-like"/>
    <property type="match status" value="1"/>
</dbReference>